<evidence type="ECO:0000313" key="1">
    <source>
        <dbReference type="EMBL" id="THE65085.1"/>
    </source>
</evidence>
<dbReference type="OrthoDB" id="229248at2157"/>
<dbReference type="AlphaFoldDB" id="A0A4S3TPI3"/>
<dbReference type="RefSeq" id="WP_141464108.1">
    <property type="nucleotide sequence ID" value="NZ_RBZW01000021.1"/>
</dbReference>
<accession>A0A4S3TPI3</accession>
<protein>
    <submittedName>
        <fullName evidence="1">Uncharacterized protein</fullName>
    </submittedName>
</protein>
<proteinExistence type="predicted"/>
<keyword evidence="2" id="KW-1185">Reference proteome</keyword>
<dbReference type="EMBL" id="RBZW01000021">
    <property type="protein sequence ID" value="THE65085.1"/>
    <property type="molecule type" value="Genomic_DNA"/>
</dbReference>
<reference evidence="1 2" key="1">
    <citation type="submission" date="2018-10" db="EMBL/GenBank/DDBJ databases">
        <title>Natronolimnobius sp. XQ-INN 246 isolated from Inner Mongolia Autonomous Region of China.</title>
        <authorList>
            <person name="Xue Q."/>
        </authorList>
    </citation>
    <scope>NUCLEOTIDE SEQUENCE [LARGE SCALE GENOMIC DNA]</scope>
    <source>
        <strain evidence="1 2">XQ-INN 246</strain>
    </source>
</reference>
<name>A0A4S3TPI3_9EURY</name>
<comment type="caution">
    <text evidence="1">The sequence shown here is derived from an EMBL/GenBank/DDBJ whole genome shotgun (WGS) entry which is preliminary data.</text>
</comment>
<organism evidence="1 2">
    <name type="scientific">Salinadaptatus halalkaliphilus</name>
    <dbReference type="NCBI Taxonomy" id="2419781"/>
    <lineage>
        <taxon>Archaea</taxon>
        <taxon>Methanobacteriati</taxon>
        <taxon>Methanobacteriota</taxon>
        <taxon>Stenosarchaea group</taxon>
        <taxon>Halobacteria</taxon>
        <taxon>Halobacteriales</taxon>
        <taxon>Natrialbaceae</taxon>
        <taxon>Salinadaptatus</taxon>
    </lineage>
</organism>
<evidence type="ECO:0000313" key="2">
    <source>
        <dbReference type="Proteomes" id="UP000318864"/>
    </source>
</evidence>
<gene>
    <name evidence="1" type="ORF">D8Y22_07620</name>
</gene>
<dbReference type="Proteomes" id="UP000318864">
    <property type="component" value="Unassembled WGS sequence"/>
</dbReference>
<sequence length="187" mass="20398">MCGTFTDDDLEKRVESATGDEIGTITAVDDETAQLEPQPGMIDSIKATLGWTSSSDTISIHDDDIDEITTDTVRLEGGALEGPMMAHQRALDAMASTATSYLNAVTAMTSPQDRRRSTASTEPGDEELFEALADHREHVRELRASIDDPANRSGDRVDDHADRHVAVLERQADLLERCQQQLEAGSE</sequence>